<feature type="domain" description="Acyl-CoA dehydrogenase/oxidase N-terminal" evidence="15">
    <location>
        <begin position="38"/>
        <end position="143"/>
    </location>
</feature>
<evidence type="ECO:0000259" key="14">
    <source>
        <dbReference type="Pfam" id="PF02770"/>
    </source>
</evidence>
<dbReference type="SUPFAM" id="SSF47203">
    <property type="entry name" value="Acyl-CoA dehydrogenase C-terminal domain-like"/>
    <property type="match status" value="1"/>
</dbReference>
<keyword evidence="6 12" id="KW-0274">FAD</keyword>
<dbReference type="InterPro" id="IPR006091">
    <property type="entry name" value="Acyl-CoA_Oxase/DH_mid-dom"/>
</dbReference>
<dbReference type="Pfam" id="PF02771">
    <property type="entry name" value="Acyl-CoA_dh_N"/>
    <property type="match status" value="1"/>
</dbReference>
<dbReference type="EMBL" id="CP012159">
    <property type="protein sequence ID" value="AKT36300.1"/>
    <property type="molecule type" value="Genomic_DNA"/>
</dbReference>
<dbReference type="GO" id="GO:0016020">
    <property type="term" value="C:membrane"/>
    <property type="evidence" value="ECO:0007669"/>
    <property type="project" value="UniProtKB-SubCell"/>
</dbReference>
<dbReference type="SUPFAM" id="SSF56645">
    <property type="entry name" value="Acyl-CoA dehydrogenase NM domain-like"/>
    <property type="match status" value="1"/>
</dbReference>
<name>A0A0K1E5Z9_CHOCO</name>
<evidence type="ECO:0000256" key="1">
    <source>
        <dbReference type="ARBA" id="ARBA00001974"/>
    </source>
</evidence>
<evidence type="ECO:0000256" key="11">
    <source>
        <dbReference type="ARBA" id="ARBA00049224"/>
    </source>
</evidence>
<evidence type="ECO:0000259" key="15">
    <source>
        <dbReference type="Pfam" id="PF02771"/>
    </source>
</evidence>
<dbReference type="InterPro" id="IPR046373">
    <property type="entry name" value="Acyl-CoA_Oxase/DH_mid-dom_sf"/>
</dbReference>
<dbReference type="Gene3D" id="2.40.110.10">
    <property type="entry name" value="Butyryl-CoA Dehydrogenase, subunit A, domain 2"/>
    <property type="match status" value="1"/>
</dbReference>
<dbReference type="InterPro" id="IPR009100">
    <property type="entry name" value="AcylCoA_DH/oxidase_NM_dom_sf"/>
</dbReference>
<evidence type="ECO:0000256" key="4">
    <source>
        <dbReference type="ARBA" id="ARBA00022553"/>
    </source>
</evidence>
<comment type="subcellular location">
    <subcellularLocation>
        <location evidence="2">Membrane</location>
        <topology evidence="2">Peripheral membrane protein</topology>
    </subcellularLocation>
</comment>
<protein>
    <submittedName>
        <fullName evidence="17">Acyl-CoA dehydrogenase</fullName>
    </submittedName>
</protein>
<comment type="catalytic activity">
    <reaction evidence="11">
        <text>octadecanoyl-CoA + oxidized [electron-transfer flavoprotein] + H(+) = (2E)-octadecenoyl-CoA + reduced [electron-transfer flavoprotein]</text>
        <dbReference type="Rhea" id="RHEA:47240"/>
        <dbReference type="Rhea" id="RHEA-COMP:10685"/>
        <dbReference type="Rhea" id="RHEA-COMP:10686"/>
        <dbReference type="ChEBI" id="CHEBI:15378"/>
        <dbReference type="ChEBI" id="CHEBI:57394"/>
        <dbReference type="ChEBI" id="CHEBI:57692"/>
        <dbReference type="ChEBI" id="CHEBI:58307"/>
        <dbReference type="ChEBI" id="CHEBI:71412"/>
    </reaction>
    <physiologicalReaction direction="left-to-right" evidence="11">
        <dbReference type="Rhea" id="RHEA:47241"/>
    </physiologicalReaction>
</comment>
<dbReference type="FunFam" id="1.10.540.10:FF:000001">
    <property type="entry name" value="Very long-chain-specific acyl-CoA dehydrogenase, mitochondrial"/>
    <property type="match status" value="1"/>
</dbReference>
<evidence type="ECO:0000256" key="9">
    <source>
        <dbReference type="ARBA" id="ARBA00023136"/>
    </source>
</evidence>
<organism evidence="17 18">
    <name type="scientific">Chondromyces crocatus</name>
    <dbReference type="NCBI Taxonomy" id="52"/>
    <lineage>
        <taxon>Bacteria</taxon>
        <taxon>Pseudomonadati</taxon>
        <taxon>Myxococcota</taxon>
        <taxon>Polyangia</taxon>
        <taxon>Polyangiales</taxon>
        <taxon>Polyangiaceae</taxon>
        <taxon>Chondromyces</taxon>
    </lineage>
</organism>
<dbReference type="OrthoDB" id="9765339at2"/>
<dbReference type="InterPro" id="IPR049448">
    <property type="entry name" value="ACAD9/ACADV-like_C"/>
</dbReference>
<evidence type="ECO:0000313" key="18">
    <source>
        <dbReference type="Proteomes" id="UP000067626"/>
    </source>
</evidence>
<feature type="domain" description="ACAD9/ACADV-like C-terminal" evidence="16">
    <location>
        <begin position="454"/>
        <end position="553"/>
    </location>
</feature>
<dbReference type="Pfam" id="PF00441">
    <property type="entry name" value="Acyl-CoA_dh_1"/>
    <property type="match status" value="1"/>
</dbReference>
<keyword evidence="18" id="KW-1185">Reference proteome</keyword>
<sequence>MSSIIDRSLIKTLFQGVATQEGLFPFPEVNADERERVAALLDRVRRYFKAHVDSARIDQESRIPNDVLEGLKSLGLMGLRVPPRYGGTGLSNTAYARVTQELGGLDAAVAATLGAHQTIGLTGILRFGSNEQKQRFLPGLAVGAQLAAFALTESNSGSDTAAVRTSAIRSPDGSHYVLQGSKRWVTNGGMADVFTIIARTSAPEEGNKPRLTAFLVERGPGVRSGPEERKLGIRGASTTEIVLESARVPTENMLSGVGQGFPVAMECLNSGRLSIAAGCLGACQALLQLAIERVQERRAFGRHIGGFGLIKDKVATMLASTYALESMVYATTGMLDAGQVDGFLEIAICKLSASETLWVVANETLQIAAGIGYAQNYPYERLLRDARSNLILGGTSEILRTSIAVSAMGHVRQERESATPIRRKPSQYLGILGDLAAHKARSVLERVRTSRVHPQLRHEAAVYEARARELGACVERALQEYGHEVSEMQSIHKRLTDIAMDLFGLGACLARTTRMIERRGEEGARREVDATKLFARMAQQRMQQQMTELQTNDDPLRNSVAERAYADRAYPFDIL</sequence>
<keyword evidence="5 12" id="KW-0285">Flavoprotein</keyword>
<dbReference type="GO" id="GO:0006631">
    <property type="term" value="P:fatty acid metabolic process"/>
    <property type="evidence" value="ECO:0007669"/>
    <property type="project" value="UniProtKB-ARBA"/>
</dbReference>
<reference evidence="17 18" key="1">
    <citation type="submission" date="2015-07" db="EMBL/GenBank/DDBJ databases">
        <title>Genome analysis of myxobacterium Chondromyces crocatus Cm c5 reveals a high potential for natural compound synthesis and the genetic basis for the loss of fruiting body formation.</title>
        <authorList>
            <person name="Zaburannyi N."/>
            <person name="Bunk B."/>
            <person name="Maier J."/>
            <person name="Overmann J."/>
            <person name="Mueller R."/>
        </authorList>
    </citation>
    <scope>NUCLEOTIDE SEQUENCE [LARGE SCALE GENOMIC DNA]</scope>
    <source>
        <strain evidence="17 18">Cm c5</strain>
    </source>
</reference>
<dbReference type="PANTHER" id="PTHR43884">
    <property type="entry name" value="ACYL-COA DEHYDROGENASE"/>
    <property type="match status" value="1"/>
</dbReference>
<accession>A0A0K1E5Z9</accession>
<evidence type="ECO:0000256" key="6">
    <source>
        <dbReference type="ARBA" id="ARBA00022827"/>
    </source>
</evidence>
<dbReference type="AlphaFoldDB" id="A0A0K1E5Z9"/>
<dbReference type="Pfam" id="PF02770">
    <property type="entry name" value="Acyl-CoA_dh_M"/>
    <property type="match status" value="1"/>
</dbReference>
<evidence type="ECO:0000256" key="5">
    <source>
        <dbReference type="ARBA" id="ARBA00022630"/>
    </source>
</evidence>
<dbReference type="InterPro" id="IPR006089">
    <property type="entry name" value="Acyl-CoA_DH_CS"/>
</dbReference>
<dbReference type="KEGG" id="ccro:CMC5_004140"/>
<evidence type="ECO:0000256" key="12">
    <source>
        <dbReference type="RuleBase" id="RU362125"/>
    </source>
</evidence>
<evidence type="ECO:0000256" key="3">
    <source>
        <dbReference type="ARBA" id="ARBA00009347"/>
    </source>
</evidence>
<evidence type="ECO:0000259" key="13">
    <source>
        <dbReference type="Pfam" id="PF00441"/>
    </source>
</evidence>
<dbReference type="GO" id="GO:0003995">
    <property type="term" value="F:acyl-CoA dehydrogenase activity"/>
    <property type="evidence" value="ECO:0007669"/>
    <property type="project" value="InterPro"/>
</dbReference>
<dbReference type="Proteomes" id="UP000067626">
    <property type="component" value="Chromosome"/>
</dbReference>
<dbReference type="GO" id="GO:0050660">
    <property type="term" value="F:flavin adenine dinucleotide binding"/>
    <property type="evidence" value="ECO:0007669"/>
    <property type="project" value="InterPro"/>
</dbReference>
<comment type="catalytic activity">
    <reaction evidence="10">
        <text>eicosanoyl-CoA + oxidized [electron-transfer flavoprotein] + H(+) = (2E)-eicosenoyl-CoA + reduced [electron-transfer flavoprotein]</text>
        <dbReference type="Rhea" id="RHEA:47236"/>
        <dbReference type="Rhea" id="RHEA-COMP:10685"/>
        <dbReference type="Rhea" id="RHEA-COMP:10686"/>
        <dbReference type="ChEBI" id="CHEBI:15378"/>
        <dbReference type="ChEBI" id="CHEBI:57380"/>
        <dbReference type="ChEBI" id="CHEBI:57692"/>
        <dbReference type="ChEBI" id="CHEBI:58307"/>
        <dbReference type="ChEBI" id="CHEBI:74691"/>
    </reaction>
    <physiologicalReaction direction="left-to-right" evidence="10">
        <dbReference type="Rhea" id="RHEA:47237"/>
    </physiologicalReaction>
</comment>
<keyword evidence="4" id="KW-0597">Phosphoprotein</keyword>
<dbReference type="Gene3D" id="1.20.140.10">
    <property type="entry name" value="Butyryl-CoA Dehydrogenase, subunit A, domain 3"/>
    <property type="match status" value="2"/>
</dbReference>
<comment type="cofactor">
    <cofactor evidence="1 12">
        <name>FAD</name>
        <dbReference type="ChEBI" id="CHEBI:57692"/>
    </cofactor>
</comment>
<evidence type="ECO:0000259" key="16">
    <source>
        <dbReference type="Pfam" id="PF21343"/>
    </source>
</evidence>
<evidence type="ECO:0000256" key="10">
    <source>
        <dbReference type="ARBA" id="ARBA00049140"/>
    </source>
</evidence>
<proteinExistence type="inferred from homology"/>
<keyword evidence="9" id="KW-0472">Membrane</keyword>
<dbReference type="FunFam" id="2.40.110.10:FF:000006">
    <property type="entry name" value="very long-chain specific acyl-CoA dehydrogenase, mitochondrial"/>
    <property type="match status" value="1"/>
</dbReference>
<dbReference type="PROSITE" id="PS00072">
    <property type="entry name" value="ACYL_COA_DH_1"/>
    <property type="match status" value="1"/>
</dbReference>
<dbReference type="PANTHER" id="PTHR43884:SF9">
    <property type="entry name" value="COMPLEX I ASSEMBLY FACTOR ACAD9, MITOCHONDRIAL"/>
    <property type="match status" value="1"/>
</dbReference>
<dbReference type="RefSeq" id="WP_050428836.1">
    <property type="nucleotide sequence ID" value="NZ_CP012159.1"/>
</dbReference>
<evidence type="ECO:0000313" key="17">
    <source>
        <dbReference type="EMBL" id="AKT36300.1"/>
    </source>
</evidence>
<dbReference type="STRING" id="52.CMC5_004140"/>
<evidence type="ECO:0000256" key="2">
    <source>
        <dbReference type="ARBA" id="ARBA00004170"/>
    </source>
</evidence>
<dbReference type="Gene3D" id="1.10.540.10">
    <property type="entry name" value="Acyl-CoA dehydrogenase/oxidase, N-terminal domain"/>
    <property type="match status" value="1"/>
</dbReference>
<dbReference type="InterPro" id="IPR036250">
    <property type="entry name" value="AcylCo_DH-like_C"/>
</dbReference>
<feature type="domain" description="Acyl-CoA dehydrogenase/oxidase C-terminal" evidence="13">
    <location>
        <begin position="258"/>
        <end position="405"/>
    </location>
</feature>
<keyword evidence="8 12" id="KW-0560">Oxidoreductase</keyword>
<feature type="domain" description="Acyl-CoA oxidase/dehydrogenase middle" evidence="14">
    <location>
        <begin position="148"/>
        <end position="245"/>
    </location>
</feature>
<gene>
    <name evidence="17" type="primary">fadE</name>
    <name evidence="17" type="ORF">CMC5_004140</name>
</gene>
<comment type="similarity">
    <text evidence="3 12">Belongs to the acyl-CoA dehydrogenase family.</text>
</comment>
<keyword evidence="7" id="KW-0809">Transit peptide</keyword>
<evidence type="ECO:0000256" key="7">
    <source>
        <dbReference type="ARBA" id="ARBA00022946"/>
    </source>
</evidence>
<evidence type="ECO:0000256" key="8">
    <source>
        <dbReference type="ARBA" id="ARBA00023002"/>
    </source>
</evidence>
<dbReference type="InterPro" id="IPR037069">
    <property type="entry name" value="AcylCoA_DH/ox_N_sf"/>
</dbReference>
<dbReference type="InterPro" id="IPR009075">
    <property type="entry name" value="AcylCo_DH/oxidase_C"/>
</dbReference>
<dbReference type="InterPro" id="IPR013786">
    <property type="entry name" value="AcylCoA_DH/ox_N"/>
</dbReference>
<dbReference type="Pfam" id="PF21343">
    <property type="entry name" value="ACAD9-ACADV_C"/>
    <property type="match status" value="1"/>
</dbReference>